<dbReference type="Proteomes" id="UP000054248">
    <property type="component" value="Unassembled WGS sequence"/>
</dbReference>
<dbReference type="HOGENOM" id="CLU_650843_0_0_1"/>
<feature type="compositionally biased region" description="Polar residues" evidence="1">
    <location>
        <begin position="9"/>
        <end position="42"/>
    </location>
</feature>
<keyword evidence="3" id="KW-1185">Reference proteome</keyword>
<gene>
    <name evidence="2" type="ORF">M407DRAFT_7574</name>
</gene>
<protein>
    <submittedName>
        <fullName evidence="2">Uncharacterized protein</fullName>
    </submittedName>
</protein>
<dbReference type="OrthoDB" id="3258165at2759"/>
<feature type="compositionally biased region" description="Low complexity" evidence="1">
    <location>
        <begin position="298"/>
        <end position="317"/>
    </location>
</feature>
<evidence type="ECO:0000313" key="3">
    <source>
        <dbReference type="Proteomes" id="UP000054248"/>
    </source>
</evidence>
<evidence type="ECO:0000256" key="1">
    <source>
        <dbReference type="SAM" id="MobiDB-lite"/>
    </source>
</evidence>
<dbReference type="AlphaFoldDB" id="A0A0C3QKG9"/>
<organism evidence="2 3">
    <name type="scientific">Tulasnella calospora MUT 4182</name>
    <dbReference type="NCBI Taxonomy" id="1051891"/>
    <lineage>
        <taxon>Eukaryota</taxon>
        <taxon>Fungi</taxon>
        <taxon>Dikarya</taxon>
        <taxon>Basidiomycota</taxon>
        <taxon>Agaricomycotina</taxon>
        <taxon>Agaricomycetes</taxon>
        <taxon>Cantharellales</taxon>
        <taxon>Tulasnellaceae</taxon>
        <taxon>Tulasnella</taxon>
    </lineage>
</organism>
<sequence>MHHLPPSTPQRSHSSPSNVRSPLSRNATPAPTGSRTSVVPKTPSLASQAQVLSFSYPGLTALPEPPFFSGVALSWLAEHIPLHQTPESESVLAALIASRATLARSHRQQQATTNYGLSWDWYIKDVSRRKLTYDQITNVLIGLVRACAGLSAFESRLTFCPHQCSLLELTTDSAIFLYCARPERGTNYRERGRHEVSYVNTRALQNTESSGLHTNLLTTAERLGDVLARDWTARQNIYDKTSRPTATQVMRNGGSAHSPGDFPLLSRFDGQTADALVHSIAQLDWLSFGIAPPSLVTAASPGPSSLSSSRQSFAQSPSRRHEAPAADWAATFSEFEIGDFESSEESEEDGVDSDTSANTFIGRRIRPSERKVMKTLGLTKLQRVQVRLMLWEVESDGWYERLKPMFRANNQALFTLLGALAS</sequence>
<name>A0A0C3QKG9_9AGAM</name>
<feature type="region of interest" description="Disordered" evidence="1">
    <location>
        <begin position="1"/>
        <end position="42"/>
    </location>
</feature>
<reference evidence="2 3" key="1">
    <citation type="submission" date="2014-04" db="EMBL/GenBank/DDBJ databases">
        <authorList>
            <consortium name="DOE Joint Genome Institute"/>
            <person name="Kuo A."/>
            <person name="Girlanda M."/>
            <person name="Perotto S."/>
            <person name="Kohler A."/>
            <person name="Nagy L.G."/>
            <person name="Floudas D."/>
            <person name="Copeland A."/>
            <person name="Barry K.W."/>
            <person name="Cichocki N."/>
            <person name="Veneault-Fourrey C."/>
            <person name="LaButti K."/>
            <person name="Lindquist E.A."/>
            <person name="Lipzen A."/>
            <person name="Lundell T."/>
            <person name="Morin E."/>
            <person name="Murat C."/>
            <person name="Sun H."/>
            <person name="Tunlid A."/>
            <person name="Henrissat B."/>
            <person name="Grigoriev I.V."/>
            <person name="Hibbett D.S."/>
            <person name="Martin F."/>
            <person name="Nordberg H.P."/>
            <person name="Cantor M.N."/>
            <person name="Hua S.X."/>
        </authorList>
    </citation>
    <scope>NUCLEOTIDE SEQUENCE [LARGE SCALE GENOMIC DNA]</scope>
    <source>
        <strain evidence="2 3">MUT 4182</strain>
    </source>
</reference>
<feature type="region of interest" description="Disordered" evidence="1">
    <location>
        <begin position="297"/>
        <end position="325"/>
    </location>
</feature>
<evidence type="ECO:0000313" key="2">
    <source>
        <dbReference type="EMBL" id="KIO26894.1"/>
    </source>
</evidence>
<proteinExistence type="predicted"/>
<dbReference type="EMBL" id="KN823017">
    <property type="protein sequence ID" value="KIO26894.1"/>
    <property type="molecule type" value="Genomic_DNA"/>
</dbReference>
<reference evidence="3" key="2">
    <citation type="submission" date="2015-01" db="EMBL/GenBank/DDBJ databases">
        <title>Evolutionary Origins and Diversification of the Mycorrhizal Mutualists.</title>
        <authorList>
            <consortium name="DOE Joint Genome Institute"/>
            <consortium name="Mycorrhizal Genomics Consortium"/>
            <person name="Kohler A."/>
            <person name="Kuo A."/>
            <person name="Nagy L.G."/>
            <person name="Floudas D."/>
            <person name="Copeland A."/>
            <person name="Barry K.W."/>
            <person name="Cichocki N."/>
            <person name="Veneault-Fourrey C."/>
            <person name="LaButti K."/>
            <person name="Lindquist E.A."/>
            <person name="Lipzen A."/>
            <person name="Lundell T."/>
            <person name="Morin E."/>
            <person name="Murat C."/>
            <person name="Riley R."/>
            <person name="Ohm R."/>
            <person name="Sun H."/>
            <person name="Tunlid A."/>
            <person name="Henrissat B."/>
            <person name="Grigoriev I.V."/>
            <person name="Hibbett D.S."/>
            <person name="Martin F."/>
        </authorList>
    </citation>
    <scope>NUCLEOTIDE SEQUENCE [LARGE SCALE GENOMIC DNA]</scope>
    <source>
        <strain evidence="3">MUT 4182</strain>
    </source>
</reference>
<accession>A0A0C3QKG9</accession>